<accession>A0A0F9REP9</accession>
<sequence length="78" mass="9508">MVQIHSRKCGDCGKELTFEEFLRDNPSINEERGRDLFESPIITVYCTGCFLNRPEKPYKTNRRYYYRKRLRRRDSIKL</sequence>
<evidence type="ECO:0000313" key="1">
    <source>
        <dbReference type="EMBL" id="KKN54965.1"/>
    </source>
</evidence>
<organism evidence="1">
    <name type="scientific">marine sediment metagenome</name>
    <dbReference type="NCBI Taxonomy" id="412755"/>
    <lineage>
        <taxon>unclassified sequences</taxon>
        <taxon>metagenomes</taxon>
        <taxon>ecological metagenomes</taxon>
    </lineage>
</organism>
<dbReference type="EMBL" id="LAZR01000904">
    <property type="protein sequence ID" value="KKN54965.1"/>
    <property type="molecule type" value="Genomic_DNA"/>
</dbReference>
<comment type="caution">
    <text evidence="1">The sequence shown here is derived from an EMBL/GenBank/DDBJ whole genome shotgun (WGS) entry which is preliminary data.</text>
</comment>
<protein>
    <submittedName>
        <fullName evidence="1">Uncharacterized protein</fullName>
    </submittedName>
</protein>
<dbReference type="AlphaFoldDB" id="A0A0F9REP9"/>
<gene>
    <name evidence="1" type="ORF">LCGC14_0586870</name>
</gene>
<name>A0A0F9REP9_9ZZZZ</name>
<proteinExistence type="predicted"/>
<reference evidence="1" key="1">
    <citation type="journal article" date="2015" name="Nature">
        <title>Complex archaea that bridge the gap between prokaryotes and eukaryotes.</title>
        <authorList>
            <person name="Spang A."/>
            <person name="Saw J.H."/>
            <person name="Jorgensen S.L."/>
            <person name="Zaremba-Niedzwiedzka K."/>
            <person name="Martijn J."/>
            <person name="Lind A.E."/>
            <person name="van Eijk R."/>
            <person name="Schleper C."/>
            <person name="Guy L."/>
            <person name="Ettema T.J."/>
        </authorList>
    </citation>
    <scope>NUCLEOTIDE SEQUENCE</scope>
</reference>